<accession>A0A1A9ZDR7</accession>
<dbReference type="Gene3D" id="3.30.420.40">
    <property type="match status" value="1"/>
</dbReference>
<dbReference type="STRING" id="7398.A0A1A9ZDR7"/>
<evidence type="ECO:0000313" key="4">
    <source>
        <dbReference type="EnsemblMetazoa" id="GPAI011570-PA"/>
    </source>
</evidence>
<dbReference type="GO" id="GO:0140662">
    <property type="term" value="F:ATP-dependent protein folding chaperone"/>
    <property type="evidence" value="ECO:0007669"/>
    <property type="project" value="InterPro"/>
</dbReference>
<proteinExistence type="inferred from homology"/>
<dbReference type="PANTHER" id="PTHR19375">
    <property type="entry name" value="HEAT SHOCK PROTEIN 70KDA"/>
    <property type="match status" value="1"/>
</dbReference>
<dbReference type="InterPro" id="IPR013126">
    <property type="entry name" value="Hsp_70_fam"/>
</dbReference>
<dbReference type="Proteomes" id="UP000092445">
    <property type="component" value="Unassembled WGS sequence"/>
</dbReference>
<dbReference type="VEuPathDB" id="VectorBase:GPAI011570"/>
<evidence type="ECO:0000256" key="2">
    <source>
        <dbReference type="ARBA" id="ARBA00022741"/>
    </source>
</evidence>
<evidence type="ECO:0000256" key="3">
    <source>
        <dbReference type="ARBA" id="ARBA00022840"/>
    </source>
</evidence>
<reference evidence="4" key="2">
    <citation type="submission" date="2020-05" db="UniProtKB">
        <authorList>
            <consortium name="EnsemblMetazoa"/>
        </authorList>
    </citation>
    <scope>IDENTIFICATION</scope>
    <source>
        <strain evidence="4">IAEA</strain>
    </source>
</reference>
<organism evidence="4 5">
    <name type="scientific">Glossina pallidipes</name>
    <name type="common">Tsetse fly</name>
    <dbReference type="NCBI Taxonomy" id="7398"/>
    <lineage>
        <taxon>Eukaryota</taxon>
        <taxon>Metazoa</taxon>
        <taxon>Ecdysozoa</taxon>
        <taxon>Arthropoda</taxon>
        <taxon>Hexapoda</taxon>
        <taxon>Insecta</taxon>
        <taxon>Pterygota</taxon>
        <taxon>Neoptera</taxon>
        <taxon>Endopterygota</taxon>
        <taxon>Diptera</taxon>
        <taxon>Brachycera</taxon>
        <taxon>Muscomorpha</taxon>
        <taxon>Hippoboscoidea</taxon>
        <taxon>Glossinidae</taxon>
        <taxon>Glossina</taxon>
    </lineage>
</organism>
<dbReference type="InterPro" id="IPR043129">
    <property type="entry name" value="ATPase_NBD"/>
</dbReference>
<keyword evidence="3" id="KW-0067">ATP-binding</keyword>
<comment type="similarity">
    <text evidence="1">Belongs to the heat shock protein 70 family.</text>
</comment>
<keyword evidence="5" id="KW-1185">Reference proteome</keyword>
<protein>
    <submittedName>
        <fullName evidence="4">Uncharacterized protein</fullName>
    </submittedName>
</protein>
<sequence>MKKNFKECVGIHFERCTFHASLLTIDSDVIEVAAGIADTNLNCEDFDHHVTDHFTELYKKKTKAIILAKITRYQIRLEIKSPFEGENFFETLSHRKFKKFNMDLFRSIILSRGINSDEAVQQRIDAIVWLDVKPFTLDIETMIDAMTKLIPPPPPPHPCTLANEHYTLKEINSTYLIYGDYFVNRRWARFRNLLIEPSTKDIYAKAPISNTNHLTYVKHIITLEAVINDASFAVYVRDINKANNHQKAVQSRREEALQKCTTWAEDHNSHPVWSLCTTKENF</sequence>
<name>A0A1A9ZDR7_GLOPL</name>
<dbReference type="EnsemblMetazoa" id="GPAI011570-RA">
    <property type="protein sequence ID" value="GPAI011570-PA"/>
    <property type="gene ID" value="GPAI011570"/>
</dbReference>
<keyword evidence="2" id="KW-0547">Nucleotide-binding</keyword>
<dbReference type="Gene3D" id="3.90.640.10">
    <property type="entry name" value="Actin, Chain A, domain 4"/>
    <property type="match status" value="1"/>
</dbReference>
<reference evidence="5" key="1">
    <citation type="submission" date="2014-03" db="EMBL/GenBank/DDBJ databases">
        <authorList>
            <person name="Aksoy S."/>
            <person name="Warren W."/>
            <person name="Wilson R.K."/>
        </authorList>
    </citation>
    <scope>NUCLEOTIDE SEQUENCE [LARGE SCALE GENOMIC DNA]</scope>
    <source>
        <strain evidence="5">IAEA</strain>
    </source>
</reference>
<dbReference type="Pfam" id="PF00012">
    <property type="entry name" value="HSP70"/>
    <property type="match status" value="1"/>
</dbReference>
<dbReference type="GO" id="GO:0005524">
    <property type="term" value="F:ATP binding"/>
    <property type="evidence" value="ECO:0007669"/>
    <property type="project" value="UniProtKB-KW"/>
</dbReference>
<dbReference type="SUPFAM" id="SSF53067">
    <property type="entry name" value="Actin-like ATPase domain"/>
    <property type="match status" value="1"/>
</dbReference>
<evidence type="ECO:0000256" key="1">
    <source>
        <dbReference type="ARBA" id="ARBA00007381"/>
    </source>
</evidence>
<dbReference type="AlphaFoldDB" id="A0A1A9ZDR7"/>
<evidence type="ECO:0000313" key="5">
    <source>
        <dbReference type="Proteomes" id="UP000092445"/>
    </source>
</evidence>